<protein>
    <submittedName>
        <fullName evidence="1">Uncharacterized protein</fullName>
    </submittedName>
</protein>
<dbReference type="EMBL" id="NNAY01003171">
    <property type="protein sequence ID" value="OXU19874.1"/>
    <property type="molecule type" value="Genomic_DNA"/>
</dbReference>
<sequence length="101" mass="11556">MDIGYSVMFLNPMDLTQAGPLKWFPFNTEQLAPERSEGAKRRTFYKQAITDHIKPIQAAVNRICTCLLRSIYIFFDNFNDPPSDENNVLCGSPNCLDFYGL</sequence>
<reference evidence="1 2" key="1">
    <citation type="journal article" date="2017" name="Curr. Biol.">
        <title>The Evolution of Venom by Co-option of Single-Copy Genes.</title>
        <authorList>
            <person name="Martinson E.O."/>
            <person name="Mrinalini"/>
            <person name="Kelkar Y.D."/>
            <person name="Chang C.H."/>
            <person name="Werren J.H."/>
        </authorList>
    </citation>
    <scope>NUCLEOTIDE SEQUENCE [LARGE SCALE GENOMIC DNA]</scope>
    <source>
        <strain evidence="1 2">Alberta</strain>
        <tissue evidence="1">Whole body</tissue>
    </source>
</reference>
<dbReference type="Proteomes" id="UP000215335">
    <property type="component" value="Unassembled WGS sequence"/>
</dbReference>
<dbReference type="AlphaFoldDB" id="A0A232END5"/>
<gene>
    <name evidence="1" type="ORF">TSAR_009828</name>
</gene>
<keyword evidence="2" id="KW-1185">Reference proteome</keyword>
<comment type="caution">
    <text evidence="1">The sequence shown here is derived from an EMBL/GenBank/DDBJ whole genome shotgun (WGS) entry which is preliminary data.</text>
</comment>
<proteinExistence type="predicted"/>
<evidence type="ECO:0000313" key="2">
    <source>
        <dbReference type="Proteomes" id="UP000215335"/>
    </source>
</evidence>
<evidence type="ECO:0000313" key="1">
    <source>
        <dbReference type="EMBL" id="OXU19874.1"/>
    </source>
</evidence>
<accession>A0A232END5</accession>
<organism evidence="1 2">
    <name type="scientific">Trichomalopsis sarcophagae</name>
    <dbReference type="NCBI Taxonomy" id="543379"/>
    <lineage>
        <taxon>Eukaryota</taxon>
        <taxon>Metazoa</taxon>
        <taxon>Ecdysozoa</taxon>
        <taxon>Arthropoda</taxon>
        <taxon>Hexapoda</taxon>
        <taxon>Insecta</taxon>
        <taxon>Pterygota</taxon>
        <taxon>Neoptera</taxon>
        <taxon>Endopterygota</taxon>
        <taxon>Hymenoptera</taxon>
        <taxon>Apocrita</taxon>
        <taxon>Proctotrupomorpha</taxon>
        <taxon>Chalcidoidea</taxon>
        <taxon>Pteromalidae</taxon>
        <taxon>Pteromalinae</taxon>
        <taxon>Trichomalopsis</taxon>
    </lineage>
</organism>
<name>A0A232END5_9HYME</name>